<evidence type="ECO:0000256" key="4">
    <source>
        <dbReference type="ARBA" id="ARBA00022536"/>
    </source>
</evidence>
<dbReference type="FunFam" id="2.60.40.60:FF:000058">
    <property type="entry name" value="FAT atypical cadherin 3"/>
    <property type="match status" value="1"/>
</dbReference>
<evidence type="ECO:0000256" key="14">
    <source>
        <dbReference type="SAM" id="SignalP"/>
    </source>
</evidence>
<feature type="domain" description="Cadherin" evidence="15">
    <location>
        <begin position="734"/>
        <end position="801"/>
    </location>
</feature>
<organism evidence="16 17">
    <name type="scientific">Stichopus japonicus</name>
    <name type="common">Sea cucumber</name>
    <dbReference type="NCBI Taxonomy" id="307972"/>
    <lineage>
        <taxon>Eukaryota</taxon>
        <taxon>Metazoa</taxon>
        <taxon>Echinodermata</taxon>
        <taxon>Eleutherozoa</taxon>
        <taxon>Echinozoa</taxon>
        <taxon>Holothuroidea</taxon>
        <taxon>Aspidochirotacea</taxon>
        <taxon>Aspidochirotida</taxon>
        <taxon>Stichopodidae</taxon>
        <taxon>Apostichopus</taxon>
    </lineage>
</organism>
<evidence type="ECO:0000256" key="8">
    <source>
        <dbReference type="ARBA" id="ARBA00022837"/>
    </source>
</evidence>
<dbReference type="InterPro" id="IPR020894">
    <property type="entry name" value="Cadherin_CS"/>
</dbReference>
<keyword evidence="12" id="KW-0325">Glycoprotein</keyword>
<dbReference type="Gene3D" id="2.60.40.60">
    <property type="entry name" value="Cadherins"/>
    <property type="match status" value="11"/>
</dbReference>
<dbReference type="CDD" id="cd11304">
    <property type="entry name" value="Cadherin_repeat"/>
    <property type="match status" value="11"/>
</dbReference>
<feature type="chain" id="PRO_5013856310" evidence="14">
    <location>
        <begin position="24"/>
        <end position="1043"/>
    </location>
</feature>
<dbReference type="PROSITE" id="PS50268">
    <property type="entry name" value="CADHERIN_2"/>
    <property type="match status" value="9"/>
</dbReference>
<evidence type="ECO:0000256" key="6">
    <source>
        <dbReference type="ARBA" id="ARBA00022729"/>
    </source>
</evidence>
<evidence type="ECO:0000256" key="9">
    <source>
        <dbReference type="ARBA" id="ARBA00022989"/>
    </source>
</evidence>
<feature type="domain" description="Cadherin" evidence="15">
    <location>
        <begin position="322"/>
        <end position="430"/>
    </location>
</feature>
<dbReference type="Proteomes" id="UP000230750">
    <property type="component" value="Unassembled WGS sequence"/>
</dbReference>
<dbReference type="InterPro" id="IPR002126">
    <property type="entry name" value="Cadherin-like_dom"/>
</dbReference>
<gene>
    <name evidence="16" type="ORF">BSL78_28245</name>
</gene>
<feature type="domain" description="Cadherin" evidence="15">
    <location>
        <begin position="431"/>
        <end position="531"/>
    </location>
</feature>
<evidence type="ECO:0000256" key="7">
    <source>
        <dbReference type="ARBA" id="ARBA00022737"/>
    </source>
</evidence>
<dbReference type="FunFam" id="2.60.40.60:FF:000020">
    <property type="entry name" value="Dachsous cadherin-related 1b"/>
    <property type="match status" value="1"/>
</dbReference>
<dbReference type="EMBL" id="MRZV01002038">
    <property type="protein sequence ID" value="PIK34927.1"/>
    <property type="molecule type" value="Genomic_DNA"/>
</dbReference>
<keyword evidence="6 14" id="KW-0732">Signal</keyword>
<dbReference type="PANTHER" id="PTHR24026:SF121">
    <property type="entry name" value="CADHERIN RELATED FAMILY MEMBER 1"/>
    <property type="match status" value="1"/>
</dbReference>
<evidence type="ECO:0000256" key="5">
    <source>
        <dbReference type="ARBA" id="ARBA00022692"/>
    </source>
</evidence>
<protein>
    <submittedName>
        <fullName evidence="16">Putative cadherin-23</fullName>
    </submittedName>
</protein>
<feature type="domain" description="Cadherin" evidence="15">
    <location>
        <begin position="909"/>
        <end position="1022"/>
    </location>
</feature>
<sequence length="1043" mass="113932">MAGQEKTIFSILCILAVCITCDCQSPPKFVNDLEFTNLMEEENDTFVGNITATDDDGDNITYGIRDTESQYLPLSPSGEPNPYANAKLYLSVDPVTGGVTIISPIDRENITTNSVVVSFEVLDYDALANGVVDVTLVSSDKDCEMDMFNINKPSPNRNIFEIILKKELDYSVSSEYLVCMNASDRGNPMLVSPQIKKVTIPIEDVQNLGPVFLNLPGIIDMEEDTPVGTPIVQVTAVDGDRGVPEPNIVTYSMSSDSFTINGDNGNITLSNQVDREQLTENPIRLIVTATEEDNTQPLANRTTETTIIIRVLDVDDEIPNFDKGYVKVKLYENAPVGTALNLGVTVTDDDEVTNNDFELELVQDLDAFKLKGTTSVGGSLPVDVRVKDSVYLDYETRQQLNFTVVVKSNPESKLEVVVDLINENDNTPQFLQDSYEGSFLENATFGYSILSISATDDDVRDNITYKMAPKLNDINIDPLSGVISVSENAVLDAEITESYIFTVEASDDSGAVNLTQVTLNCEDVNDNAPFFLRHLAELSIQEFTLDDMPADPIITFQAFDRDITEPNNVVGYYILSGDDDNKFEMNSENGTLNFIGAVDYDGPDGYKSFNLTIAAEDGGNPSMKDVNDNSPVFESNNYSFTVLEDAIEGALVGTVTATDLDTERGGDVSYIIVSGGIGSFLIDETGSILVNSELDRETEASYSLTIVASDGLNQGDCTVTITIADVNDELPTFEEEAYEFEVSEGYVGEVTASDEDEDSILKYSISTIEAKDENGETVTGGFTSQFNIGEDDGVITVNEPLDREVVETFRMTVSVTDTNATDIQRELKRIKDKGPNGSVRYSLDDDAGGLFRIDEKDGTLIVSGNIDREKNATLKIIVRASDEGSNPQSSTADFWILVRDVNDNPPKFKDPVYFVELEENADNDTVVIVVTATDIDEDHGKIVYTLQGDTEDWFKINDSGVITVANQPDRETYALVVLTVVAQDTGDRNGDTLMTVSESTDADVTIVTVVATDPDQGEAGQVTYHLLSYSQSGKILSDLCLST</sequence>
<keyword evidence="4" id="KW-0245">EGF-like domain</keyword>
<feature type="domain" description="Cadherin" evidence="15">
    <location>
        <begin position="221"/>
        <end position="321"/>
    </location>
</feature>
<evidence type="ECO:0000256" key="10">
    <source>
        <dbReference type="ARBA" id="ARBA00023136"/>
    </source>
</evidence>
<dbReference type="GO" id="GO:0005509">
    <property type="term" value="F:calcium ion binding"/>
    <property type="evidence" value="ECO:0007669"/>
    <property type="project" value="UniProtKB-UniRule"/>
</dbReference>
<feature type="signal peptide" evidence="14">
    <location>
        <begin position="1"/>
        <end position="23"/>
    </location>
</feature>
<keyword evidence="5" id="KW-0812">Transmembrane</keyword>
<keyword evidence="7" id="KW-0677">Repeat</keyword>
<feature type="domain" description="Cadherin" evidence="15">
    <location>
        <begin position="797"/>
        <end position="908"/>
    </location>
</feature>
<dbReference type="AlphaFoldDB" id="A0A2G8JGQ5"/>
<dbReference type="PROSITE" id="PS00232">
    <property type="entry name" value="CADHERIN_1"/>
    <property type="match status" value="1"/>
</dbReference>
<evidence type="ECO:0000256" key="3">
    <source>
        <dbReference type="ARBA" id="ARBA00022475"/>
    </source>
</evidence>
<reference evidence="16 17" key="1">
    <citation type="journal article" date="2017" name="PLoS Biol.">
        <title>The sea cucumber genome provides insights into morphological evolution and visceral regeneration.</title>
        <authorList>
            <person name="Zhang X."/>
            <person name="Sun L."/>
            <person name="Yuan J."/>
            <person name="Sun Y."/>
            <person name="Gao Y."/>
            <person name="Zhang L."/>
            <person name="Li S."/>
            <person name="Dai H."/>
            <person name="Hamel J.F."/>
            <person name="Liu C."/>
            <person name="Yu Y."/>
            <person name="Liu S."/>
            <person name="Lin W."/>
            <person name="Guo K."/>
            <person name="Jin S."/>
            <person name="Xu P."/>
            <person name="Storey K.B."/>
            <person name="Huan P."/>
            <person name="Zhang T."/>
            <person name="Zhou Y."/>
            <person name="Zhang J."/>
            <person name="Lin C."/>
            <person name="Li X."/>
            <person name="Xing L."/>
            <person name="Huo D."/>
            <person name="Sun M."/>
            <person name="Wang L."/>
            <person name="Mercier A."/>
            <person name="Li F."/>
            <person name="Yang H."/>
            <person name="Xiang J."/>
        </authorList>
    </citation>
    <scope>NUCLEOTIDE SEQUENCE [LARGE SCALE GENOMIC DNA]</scope>
    <source>
        <strain evidence="16">Shaxun</strain>
        <tissue evidence="16">Muscle</tissue>
    </source>
</reference>
<dbReference type="STRING" id="307972.A0A2G8JGQ5"/>
<evidence type="ECO:0000256" key="1">
    <source>
        <dbReference type="ARBA" id="ARBA00004167"/>
    </source>
</evidence>
<evidence type="ECO:0000256" key="13">
    <source>
        <dbReference type="PROSITE-ProRule" id="PRU00043"/>
    </source>
</evidence>
<feature type="domain" description="Cadherin" evidence="15">
    <location>
        <begin position="108"/>
        <end position="212"/>
    </location>
</feature>
<dbReference type="GO" id="GO:0005886">
    <property type="term" value="C:plasma membrane"/>
    <property type="evidence" value="ECO:0007669"/>
    <property type="project" value="UniProtKB-SubCell"/>
</dbReference>
<evidence type="ECO:0000313" key="17">
    <source>
        <dbReference type="Proteomes" id="UP000230750"/>
    </source>
</evidence>
<keyword evidence="8 13" id="KW-0106">Calcium</keyword>
<dbReference type="SMART" id="SM00112">
    <property type="entry name" value="CA"/>
    <property type="match status" value="9"/>
</dbReference>
<comment type="caution">
    <text evidence="16">The sequence shown here is derived from an EMBL/GenBank/DDBJ whole genome shotgun (WGS) entry which is preliminary data.</text>
</comment>
<feature type="domain" description="Cadherin" evidence="15">
    <location>
        <begin position="634"/>
        <end position="733"/>
    </location>
</feature>
<dbReference type="FunFam" id="2.60.40.60:FF:000011">
    <property type="entry name" value="Cadherin 1"/>
    <property type="match status" value="1"/>
</dbReference>
<keyword evidence="9" id="KW-1133">Transmembrane helix</keyword>
<keyword evidence="3" id="KW-1003">Cell membrane</keyword>
<dbReference type="InterPro" id="IPR015919">
    <property type="entry name" value="Cadherin-like_sf"/>
</dbReference>
<accession>A0A2G8JGQ5</accession>
<dbReference type="SUPFAM" id="SSF49313">
    <property type="entry name" value="Cadherin-like"/>
    <property type="match status" value="11"/>
</dbReference>
<dbReference type="OrthoDB" id="6510378at2759"/>
<dbReference type="PRINTS" id="PR00205">
    <property type="entry name" value="CADHERIN"/>
</dbReference>
<name>A0A2G8JGQ5_STIJA</name>
<dbReference type="Pfam" id="PF00028">
    <property type="entry name" value="Cadherin"/>
    <property type="match status" value="7"/>
</dbReference>
<dbReference type="PANTHER" id="PTHR24026">
    <property type="entry name" value="FAT ATYPICAL CADHERIN-RELATED"/>
    <property type="match status" value="1"/>
</dbReference>
<proteinExistence type="predicted"/>
<feature type="domain" description="Cadherin" evidence="15">
    <location>
        <begin position="553"/>
        <end position="633"/>
    </location>
</feature>
<keyword evidence="17" id="KW-1185">Reference proteome</keyword>
<keyword evidence="11" id="KW-1015">Disulfide bond</keyword>
<evidence type="ECO:0000313" key="16">
    <source>
        <dbReference type="EMBL" id="PIK34927.1"/>
    </source>
</evidence>
<evidence type="ECO:0000259" key="15">
    <source>
        <dbReference type="PROSITE" id="PS50268"/>
    </source>
</evidence>
<keyword evidence="10" id="KW-0472">Membrane</keyword>
<comment type="subcellular location">
    <subcellularLocation>
        <location evidence="2">Cell membrane</location>
    </subcellularLocation>
    <subcellularLocation>
        <location evidence="1">Membrane</location>
        <topology evidence="1">Single-pass membrane protein</topology>
    </subcellularLocation>
</comment>
<evidence type="ECO:0000256" key="11">
    <source>
        <dbReference type="ARBA" id="ARBA00023157"/>
    </source>
</evidence>
<evidence type="ECO:0000256" key="12">
    <source>
        <dbReference type="ARBA" id="ARBA00023180"/>
    </source>
</evidence>
<dbReference type="GO" id="GO:0007156">
    <property type="term" value="P:homophilic cell adhesion via plasma membrane adhesion molecules"/>
    <property type="evidence" value="ECO:0007669"/>
    <property type="project" value="InterPro"/>
</dbReference>
<evidence type="ECO:0000256" key="2">
    <source>
        <dbReference type="ARBA" id="ARBA00004236"/>
    </source>
</evidence>